<dbReference type="Proteomes" id="UP000181917">
    <property type="component" value="Unassembled WGS sequence"/>
</dbReference>
<reference evidence="1 2" key="1">
    <citation type="submission" date="2016-10" db="EMBL/GenBank/DDBJ databases">
        <authorList>
            <person name="de Groot N.N."/>
        </authorList>
    </citation>
    <scope>NUCLEOTIDE SEQUENCE [LARGE SCALE GENOMIC DNA]</scope>
    <source>
        <strain evidence="1 2">DSM 20117</strain>
    </source>
</reference>
<protein>
    <submittedName>
        <fullName evidence="1">Uncharacterized protein</fullName>
    </submittedName>
</protein>
<dbReference type="PANTHER" id="PTHR34724">
    <property type="entry name" value="OS12G0596101 PROTEIN"/>
    <property type="match status" value="1"/>
</dbReference>
<dbReference type="EMBL" id="FNKH01000003">
    <property type="protein sequence ID" value="SDR30588.1"/>
    <property type="molecule type" value="Genomic_DNA"/>
</dbReference>
<keyword evidence="2" id="KW-1185">Reference proteome</keyword>
<name>A0A1H1HZQ2_9MICC</name>
<evidence type="ECO:0000313" key="1">
    <source>
        <dbReference type="EMBL" id="SDR30588.1"/>
    </source>
</evidence>
<sequence>MCRTATCQKCSKATWAGCGNHVEQVMRNVPQSRRCTCAAGAGRQPGAGFGWLRKLFGR</sequence>
<organism evidence="1 2">
    <name type="scientific">Crystallibacter crystallopoietes</name>
    <dbReference type="NCBI Taxonomy" id="37928"/>
    <lineage>
        <taxon>Bacteria</taxon>
        <taxon>Bacillati</taxon>
        <taxon>Actinomycetota</taxon>
        <taxon>Actinomycetes</taxon>
        <taxon>Micrococcales</taxon>
        <taxon>Micrococcaceae</taxon>
        <taxon>Crystallibacter</taxon>
    </lineage>
</organism>
<accession>A0A1H1HZQ2</accession>
<proteinExistence type="predicted"/>
<gene>
    <name evidence="1" type="ORF">SAMN04489742_4816</name>
</gene>
<dbReference type="AlphaFoldDB" id="A0A1H1HZQ2"/>
<dbReference type="STRING" id="37928.SAMN04489742_4816"/>
<dbReference type="PANTHER" id="PTHR34724:SF2">
    <property type="entry name" value="OS12G0596101 PROTEIN"/>
    <property type="match status" value="1"/>
</dbReference>
<evidence type="ECO:0000313" key="2">
    <source>
        <dbReference type="Proteomes" id="UP000181917"/>
    </source>
</evidence>